<sequence>MQEKPNQVSQMPFSCFFTLDTSLVTALAPNVKAGVLLTRTHTGSEGAHYVPPS</sequence>
<organism evidence="1">
    <name type="scientific">hydrothermal vent metagenome</name>
    <dbReference type="NCBI Taxonomy" id="652676"/>
    <lineage>
        <taxon>unclassified sequences</taxon>
        <taxon>metagenomes</taxon>
        <taxon>ecological metagenomes</taxon>
    </lineage>
</organism>
<accession>A0A3B0XSV3</accession>
<dbReference type="EMBL" id="UOFJ01000291">
    <property type="protein sequence ID" value="VAW67760.1"/>
    <property type="molecule type" value="Genomic_DNA"/>
</dbReference>
<dbReference type="AlphaFoldDB" id="A0A3B0XSV3"/>
<protein>
    <submittedName>
        <fullName evidence="1">Uncharacterized protein</fullName>
    </submittedName>
</protein>
<evidence type="ECO:0000313" key="1">
    <source>
        <dbReference type="EMBL" id="VAW67760.1"/>
    </source>
</evidence>
<name>A0A3B0XSV3_9ZZZZ</name>
<reference evidence="1" key="1">
    <citation type="submission" date="2018-06" db="EMBL/GenBank/DDBJ databases">
        <authorList>
            <person name="Zhirakovskaya E."/>
        </authorList>
    </citation>
    <scope>NUCLEOTIDE SEQUENCE</scope>
</reference>
<gene>
    <name evidence="1" type="ORF">MNBD_GAMMA10-900</name>
</gene>
<proteinExistence type="predicted"/>